<dbReference type="OrthoDB" id="191686at2759"/>
<reference evidence="1 2" key="1">
    <citation type="journal article" date="2019" name="Sci. Data">
        <title>Hybrid genome assembly and annotation of Danionella translucida.</title>
        <authorList>
            <person name="Kadobianskyi M."/>
            <person name="Schulze L."/>
            <person name="Schuelke M."/>
            <person name="Judkewitz B."/>
        </authorList>
    </citation>
    <scope>NUCLEOTIDE SEQUENCE [LARGE SCALE GENOMIC DNA]</scope>
    <source>
        <strain evidence="1 2">Bolton</strain>
    </source>
</reference>
<dbReference type="Proteomes" id="UP000316079">
    <property type="component" value="Unassembled WGS sequence"/>
</dbReference>
<comment type="caution">
    <text evidence="1">The sequence shown here is derived from an EMBL/GenBank/DDBJ whole genome shotgun (WGS) entry which is preliminary data.</text>
</comment>
<evidence type="ECO:0000313" key="1">
    <source>
        <dbReference type="EMBL" id="TRY87498.1"/>
    </source>
</evidence>
<keyword evidence="2" id="KW-1185">Reference proteome</keyword>
<feature type="non-terminal residue" evidence="1">
    <location>
        <position position="60"/>
    </location>
</feature>
<evidence type="ECO:0000313" key="2">
    <source>
        <dbReference type="Proteomes" id="UP000316079"/>
    </source>
</evidence>
<accession>A0A553QC33</accession>
<sequence length="60" mass="6117">MSLAVARPADGKHVILSGGLHGEVVVADQPSSLTPILISHTQTNPSPPPLTIFQSSACTA</sequence>
<protein>
    <submittedName>
        <fullName evidence="1">Uncharacterized protein</fullName>
    </submittedName>
</protein>
<gene>
    <name evidence="1" type="ORF">DNTS_035319</name>
</gene>
<proteinExistence type="predicted"/>
<organism evidence="1 2">
    <name type="scientific">Danionella cerebrum</name>
    <dbReference type="NCBI Taxonomy" id="2873325"/>
    <lineage>
        <taxon>Eukaryota</taxon>
        <taxon>Metazoa</taxon>
        <taxon>Chordata</taxon>
        <taxon>Craniata</taxon>
        <taxon>Vertebrata</taxon>
        <taxon>Euteleostomi</taxon>
        <taxon>Actinopterygii</taxon>
        <taxon>Neopterygii</taxon>
        <taxon>Teleostei</taxon>
        <taxon>Ostariophysi</taxon>
        <taxon>Cypriniformes</taxon>
        <taxon>Danionidae</taxon>
        <taxon>Danioninae</taxon>
        <taxon>Danionella</taxon>
    </lineage>
</organism>
<name>A0A553QC33_9TELE</name>
<dbReference type="AlphaFoldDB" id="A0A553QC33"/>
<dbReference type="EMBL" id="SRMA01026123">
    <property type="protein sequence ID" value="TRY87498.1"/>
    <property type="molecule type" value="Genomic_DNA"/>
</dbReference>